<feature type="region of interest" description="Disordered" evidence="1">
    <location>
        <begin position="15"/>
        <end position="34"/>
    </location>
</feature>
<protein>
    <submittedName>
        <fullName evidence="2">Uncharacterized protein</fullName>
    </submittedName>
</protein>
<reference evidence="2" key="1">
    <citation type="submission" date="2018-01" db="EMBL/GenBank/DDBJ databases">
        <authorList>
            <person name="Mao J.F."/>
        </authorList>
    </citation>
    <scope>NUCLEOTIDE SEQUENCE</scope>
    <source>
        <strain evidence="2">Huo1</strain>
        <tissue evidence="2">Leaf</tissue>
    </source>
</reference>
<keyword evidence="3" id="KW-1185">Reference proteome</keyword>
<comment type="caution">
    <text evidence="2">The sequence shown here is derived from an EMBL/GenBank/DDBJ whole genome shotgun (WGS) entry which is preliminary data.</text>
</comment>
<dbReference type="PANTHER" id="PTHR35750:SF1">
    <property type="entry name" value="PHOSPHOLIPID HYDROPEROXIDE GLUTATHIONE PEROXIDASE"/>
    <property type="match status" value="1"/>
</dbReference>
<gene>
    <name evidence="2" type="ORF">SASPL_148276</name>
</gene>
<feature type="compositionally biased region" description="Basic and acidic residues" evidence="1">
    <location>
        <begin position="15"/>
        <end position="25"/>
    </location>
</feature>
<dbReference type="PANTHER" id="PTHR35750">
    <property type="entry name" value="PHOSPHOLIPID HYDROPEROXIDE GLUTATHIONE PEROXIDASE"/>
    <property type="match status" value="1"/>
</dbReference>
<dbReference type="Proteomes" id="UP000298416">
    <property type="component" value="Unassembled WGS sequence"/>
</dbReference>
<dbReference type="AlphaFoldDB" id="A0A8X8Z3Y6"/>
<evidence type="ECO:0000256" key="1">
    <source>
        <dbReference type="SAM" id="MobiDB-lite"/>
    </source>
</evidence>
<evidence type="ECO:0000313" key="3">
    <source>
        <dbReference type="Proteomes" id="UP000298416"/>
    </source>
</evidence>
<name>A0A8X8Z3Y6_SALSN</name>
<reference evidence="2" key="2">
    <citation type="submission" date="2020-08" db="EMBL/GenBank/DDBJ databases">
        <title>Plant Genome Project.</title>
        <authorList>
            <person name="Zhang R.-G."/>
        </authorList>
    </citation>
    <scope>NUCLEOTIDE SEQUENCE</scope>
    <source>
        <strain evidence="2">Huo1</strain>
        <tissue evidence="2">Leaf</tissue>
    </source>
</reference>
<accession>A0A8X8Z3Y6</accession>
<proteinExistence type="predicted"/>
<organism evidence="2">
    <name type="scientific">Salvia splendens</name>
    <name type="common">Scarlet sage</name>
    <dbReference type="NCBI Taxonomy" id="180675"/>
    <lineage>
        <taxon>Eukaryota</taxon>
        <taxon>Viridiplantae</taxon>
        <taxon>Streptophyta</taxon>
        <taxon>Embryophyta</taxon>
        <taxon>Tracheophyta</taxon>
        <taxon>Spermatophyta</taxon>
        <taxon>Magnoliopsida</taxon>
        <taxon>eudicotyledons</taxon>
        <taxon>Gunneridae</taxon>
        <taxon>Pentapetalae</taxon>
        <taxon>asterids</taxon>
        <taxon>lamiids</taxon>
        <taxon>Lamiales</taxon>
        <taxon>Lamiaceae</taxon>
        <taxon>Nepetoideae</taxon>
        <taxon>Mentheae</taxon>
        <taxon>Salviinae</taxon>
        <taxon>Salvia</taxon>
        <taxon>Salvia subgen. Calosphace</taxon>
        <taxon>core Calosphace</taxon>
    </lineage>
</organism>
<sequence length="221" mass="24333">MRFFKRIAGLLGLGKDEDQHHRDGDASAEAAAPPPFSAQSAAAATASAQHLPRRGFSVPVQVPVERGPPAPLLLFCPSGDGGVQLDVLELNAMFPTCDVCLAGFHFKSESTYLLAELVSIRNVKSMGYLRIQGKIRDASDMVWGLRWYARRLKMDEDGDVADEFLDEVSPDTLRSVGAHKSPAPRFEVKNSTKPVKVRNLELLPNGKIQHLVEHHGKLEWL</sequence>
<evidence type="ECO:0000313" key="2">
    <source>
        <dbReference type="EMBL" id="KAG6390538.1"/>
    </source>
</evidence>
<dbReference type="EMBL" id="PNBA02000019">
    <property type="protein sequence ID" value="KAG6390538.1"/>
    <property type="molecule type" value="Genomic_DNA"/>
</dbReference>